<feature type="region of interest" description="Disordered" evidence="1">
    <location>
        <begin position="833"/>
        <end position="855"/>
    </location>
</feature>
<sequence length="1163" mass="130838">MSAHSTGATGGSSGNRLGRQVRPGDAHSTMSPDARSLQSTIAKYEAGDKGTLHPDLSSLMEPWMSYCHKTGVPSVVKTTLHFQSKFSIDFVMKELQSSVTSICSEVTLKTFKLIPSMVPGQPPQGVPFIPCKSSIRDAQLSRYLAGLTASGGKIGLLGIGRNMYQWNCTVQDHQEATPSFPSSVLRAYRGSQKYMPQVPEESKVHESKRHPIPEKVFIPRQKFLLILCTDKQMTLMMYNWASDLVASVEKTATRLVQWHNARSHVLDSIIAQKMGLYHHFTFSDLHFTPTQNPFTQSSTEVDYLIKYHAPPRDYQRRSSSLSVKERERNYQYPMKRILPFDQTYKNLPQAKPLDRLTCVAGHDPVSRHGHQAQDLRLLSKQDKQQQHHPQTRKDMTDEKVPVTSVMDPVFQQGTHHHEVKKSISQEEERNKLYHLYIGWFRTNWKSDANQPILEDYLIQLKRAGRLFHYCATPLIFCASWRQAVVQKTTGRTNRNLGGGEHLAADFMNSNPSLFTGHGAGHGNLTGSGVGAPSVSNVTTPATPDRSHKMRSRHSSGASNISAKARQGELSGLGGRKGSGQGDPLSCAGKGRGSRILDPSGEDQGDEPEEAWHLELRQGFMDEYQQYLVSELGFIRVNVDHSGQKRGQSPSVSKVGPVNLQKLLTGGIIVMELSFRQEFFCVKMFAVDWSQLQVIVNQQMHLIFVDECDKYKDLIHVHSFAHDFHLRCVQQYLTHPEASTIFPSGFDLDSFLSDFRQIFPYPPSFSRNCLQQDCVTLPDLPFPGHMLYDYMLKQMGVQEMSVVRMVCHRYRNAKDTGDKFALVKHSSLHLPARAKDHGDFHSSRSPRDAEASLDSGPLESYDAGLVIINNSGRTGGSGGVEDSMKLTLKYFTVLTRQRDCYPIRTLQRAFGDFGGKRPLGQVASVGSAGVSSMGDPCKPVAVKQHIGLRKEHVNYRGYSNIHQRLMYAALVTQSEKGREKILEMVKISEKKCRRDYLWQRLIISRNETDDGIKRRSETSDSSESILSPLSSLEFCELLESVAVSPLDEIDPQLTPLFNMPLSWHQGLFSTLTTKYPEAYRCFQSPDRKTNYILVLNANNLDMFAMLSLNKAEARTELSVVMKEPVADDCMHSPSQPNLPLYSLQTHVEDFVNVCCYHVWSSMLH</sequence>
<evidence type="ECO:0000256" key="1">
    <source>
        <dbReference type="SAM" id="MobiDB-lite"/>
    </source>
</evidence>
<dbReference type="STRING" id="188477.A0A3S1BJK8"/>
<organism evidence="2 3">
    <name type="scientific">Elysia chlorotica</name>
    <name type="common">Eastern emerald elysia</name>
    <name type="synonym">Sea slug</name>
    <dbReference type="NCBI Taxonomy" id="188477"/>
    <lineage>
        <taxon>Eukaryota</taxon>
        <taxon>Metazoa</taxon>
        <taxon>Spiralia</taxon>
        <taxon>Lophotrochozoa</taxon>
        <taxon>Mollusca</taxon>
        <taxon>Gastropoda</taxon>
        <taxon>Heterobranchia</taxon>
        <taxon>Euthyneura</taxon>
        <taxon>Panpulmonata</taxon>
        <taxon>Sacoglossa</taxon>
        <taxon>Placobranchoidea</taxon>
        <taxon>Plakobranchidae</taxon>
        <taxon>Elysia</taxon>
    </lineage>
</organism>
<gene>
    <name evidence="2" type="ORF">EGW08_006985</name>
</gene>
<dbReference type="EMBL" id="RQTK01000177">
    <property type="protein sequence ID" value="RUS85224.1"/>
    <property type="molecule type" value="Genomic_DNA"/>
</dbReference>
<dbReference type="InterPro" id="IPR033228">
    <property type="entry name" value="SZT2"/>
</dbReference>
<proteinExistence type="predicted"/>
<name>A0A3S1BJK8_ELYCH</name>
<feature type="region of interest" description="Disordered" evidence="1">
    <location>
        <begin position="517"/>
        <end position="607"/>
    </location>
</feature>
<dbReference type="OrthoDB" id="43547at2759"/>
<dbReference type="GO" id="GO:0005777">
    <property type="term" value="C:peroxisome"/>
    <property type="evidence" value="ECO:0007669"/>
    <property type="project" value="InterPro"/>
</dbReference>
<dbReference type="AlphaFoldDB" id="A0A3S1BJK8"/>
<dbReference type="Proteomes" id="UP000271974">
    <property type="component" value="Unassembled WGS sequence"/>
</dbReference>
<dbReference type="PANTHER" id="PTHR14918:SF3">
    <property type="entry name" value="KICSTOR COMPLEX PROTEIN SZT2"/>
    <property type="match status" value="1"/>
</dbReference>
<feature type="compositionally biased region" description="Gly residues" evidence="1">
    <location>
        <begin position="570"/>
        <end position="580"/>
    </location>
</feature>
<evidence type="ECO:0000313" key="3">
    <source>
        <dbReference type="Proteomes" id="UP000271974"/>
    </source>
</evidence>
<protein>
    <submittedName>
        <fullName evidence="2">Uncharacterized protein</fullName>
    </submittedName>
</protein>
<feature type="region of interest" description="Disordered" evidence="1">
    <location>
        <begin position="1"/>
        <end position="36"/>
    </location>
</feature>
<reference evidence="2 3" key="1">
    <citation type="submission" date="2019-01" db="EMBL/GenBank/DDBJ databases">
        <title>A draft genome assembly of the solar-powered sea slug Elysia chlorotica.</title>
        <authorList>
            <person name="Cai H."/>
            <person name="Li Q."/>
            <person name="Fang X."/>
            <person name="Li J."/>
            <person name="Curtis N.E."/>
            <person name="Altenburger A."/>
            <person name="Shibata T."/>
            <person name="Feng M."/>
            <person name="Maeda T."/>
            <person name="Schwartz J.A."/>
            <person name="Shigenobu S."/>
            <person name="Lundholm N."/>
            <person name="Nishiyama T."/>
            <person name="Yang H."/>
            <person name="Hasebe M."/>
            <person name="Li S."/>
            <person name="Pierce S.K."/>
            <person name="Wang J."/>
        </authorList>
    </citation>
    <scope>NUCLEOTIDE SEQUENCE [LARGE SCALE GENOMIC DNA]</scope>
    <source>
        <strain evidence="2">EC2010</strain>
        <tissue evidence="2">Whole organism of an adult</tissue>
    </source>
</reference>
<comment type="caution">
    <text evidence="2">The sequence shown here is derived from an EMBL/GenBank/DDBJ whole genome shotgun (WGS) entry which is preliminary data.</text>
</comment>
<accession>A0A3S1BJK8</accession>
<evidence type="ECO:0000313" key="2">
    <source>
        <dbReference type="EMBL" id="RUS85224.1"/>
    </source>
</evidence>
<feature type="region of interest" description="Disordered" evidence="1">
    <location>
        <begin position="380"/>
        <end position="399"/>
    </location>
</feature>
<feature type="compositionally biased region" description="Basic and acidic residues" evidence="1">
    <location>
        <begin position="833"/>
        <end position="849"/>
    </location>
</feature>
<feature type="compositionally biased region" description="Gly residues" evidence="1">
    <location>
        <begin position="517"/>
        <end position="529"/>
    </location>
</feature>
<dbReference type="PANTHER" id="PTHR14918">
    <property type="entry name" value="KICSTOR COMPLEX PROTEIN SZT2"/>
    <property type="match status" value="1"/>
</dbReference>
<keyword evidence="3" id="KW-1185">Reference proteome</keyword>